<dbReference type="Gene3D" id="3.40.50.1220">
    <property type="entry name" value="TPP-binding domain"/>
    <property type="match status" value="1"/>
</dbReference>
<evidence type="ECO:0000256" key="2">
    <source>
        <dbReference type="ARBA" id="ARBA00023052"/>
    </source>
</evidence>
<dbReference type="InterPro" id="IPR012001">
    <property type="entry name" value="Thiamin_PyroP_enz_TPP-bd_dom"/>
</dbReference>
<dbReference type="GO" id="GO:0000287">
    <property type="term" value="F:magnesium ion binding"/>
    <property type="evidence" value="ECO:0007669"/>
    <property type="project" value="InterPro"/>
</dbReference>
<dbReference type="Pfam" id="PF00205">
    <property type="entry name" value="TPP_enzyme_M"/>
    <property type="match status" value="1"/>
</dbReference>
<protein>
    <recommendedName>
        <fullName evidence="8">Acetolactate synthase</fullName>
    </recommendedName>
</protein>
<feature type="domain" description="Thiamine pyrophosphate enzyme TPP-binding" evidence="5">
    <location>
        <begin position="384"/>
        <end position="535"/>
    </location>
</feature>
<sequence>MDIKISDVIVSFLHDKNINTVFGIIGSANSHIYDSCVKSGITVINTHNEQAALLAAGGYYRTSGKLAVALVTAGGGVTNSITGVVSLWADSIPVIIISGQEKLEYVKNHTHRRMYGTQGLDIVHMVSKTTKYSKLVESDRIQDELENAYKISLQDRKGPVWLDIPFDVQSKRIIQREWNSIYYEVSEPSNKDMKNVYNLIENAKRPIILGGHGIKLSKCTDLFKSCIEKLNIPVLLTWSGIDILDHGHKLFFGSPGIYGQRSSNFIFQKCDLLITIGSRMTIPQTGYDLNEVARNAKIVMVDIDETEFKEFVDFPIKATCESFIKKLFVVDKVFNNDWLNECINIRKEFPIVDNYHVDNVFPNSYKLIDRISDYLKTDQIIVTDMGTALLSGHQSIRLKDDMTMFSSYGLGEMGYGLPGALGAAIAGNGREVLCLNCDGGMMMNIQELQTIIQHNLPIKIVIFNNDGYLMIKHTQKMLFNGNYSAVDKNTGIVLPDYMKVAKAFGYENFRIKTWSEFDFYFPRFMNHKGPSICEIYMPSEQEFIPKVKGVVQKDGSMFAPPLEEMSPILPINVINRIMKNDISNKSQMIIRPSEKQ</sequence>
<dbReference type="InterPro" id="IPR011766">
    <property type="entry name" value="TPP_enzyme_TPP-bd"/>
</dbReference>
<dbReference type="InterPro" id="IPR029061">
    <property type="entry name" value="THDP-binding"/>
</dbReference>
<name>A0A7S6NYN3_9PHYC</name>
<dbReference type="GO" id="GO:0030976">
    <property type="term" value="F:thiamine pyrophosphate binding"/>
    <property type="evidence" value="ECO:0007669"/>
    <property type="project" value="InterPro"/>
</dbReference>
<comment type="similarity">
    <text evidence="1 3">Belongs to the TPP enzyme family.</text>
</comment>
<dbReference type="InterPro" id="IPR029035">
    <property type="entry name" value="DHS-like_NAD/FAD-binding_dom"/>
</dbReference>
<dbReference type="FunFam" id="3.40.50.970:FF:000007">
    <property type="entry name" value="Acetolactate synthase"/>
    <property type="match status" value="1"/>
</dbReference>
<evidence type="ECO:0000313" key="7">
    <source>
        <dbReference type="EMBL" id="QOR60518.1"/>
    </source>
</evidence>
<dbReference type="Pfam" id="PF02775">
    <property type="entry name" value="TPP_enzyme_C"/>
    <property type="match status" value="1"/>
</dbReference>
<dbReference type="GO" id="GO:0003984">
    <property type="term" value="F:acetolactate synthase activity"/>
    <property type="evidence" value="ECO:0007669"/>
    <property type="project" value="TreeGrafter"/>
</dbReference>
<reference evidence="7" key="1">
    <citation type="submission" date="2019-02" db="EMBL/GenBank/DDBJ databases">
        <authorList>
            <person name="Bachy C."/>
            <person name="Yung C.-M."/>
            <person name="Roux S."/>
            <person name="Sullivan M.B."/>
            <person name="Worden A.Z."/>
        </authorList>
    </citation>
    <scope>NUCLEOTIDE SEQUENCE</scope>
    <source>
        <strain evidence="7">BII-V2</strain>
    </source>
</reference>
<dbReference type="GO" id="GO:0009097">
    <property type="term" value="P:isoleucine biosynthetic process"/>
    <property type="evidence" value="ECO:0007669"/>
    <property type="project" value="TreeGrafter"/>
</dbReference>
<dbReference type="InterPro" id="IPR045229">
    <property type="entry name" value="TPP_enz"/>
</dbReference>
<dbReference type="Pfam" id="PF02776">
    <property type="entry name" value="TPP_enzyme_N"/>
    <property type="match status" value="1"/>
</dbReference>
<dbReference type="PANTHER" id="PTHR18968">
    <property type="entry name" value="THIAMINE PYROPHOSPHATE ENZYMES"/>
    <property type="match status" value="1"/>
</dbReference>
<accession>A0A7S6NYN3</accession>
<dbReference type="SUPFAM" id="SSF52518">
    <property type="entry name" value="Thiamin diphosphate-binding fold (THDP-binding)"/>
    <property type="match status" value="2"/>
</dbReference>
<dbReference type="CDD" id="cd00568">
    <property type="entry name" value="TPP_enzymes"/>
    <property type="match status" value="1"/>
</dbReference>
<keyword evidence="2 3" id="KW-0786">Thiamine pyrophosphate</keyword>
<dbReference type="GO" id="GO:0050660">
    <property type="term" value="F:flavin adenine dinucleotide binding"/>
    <property type="evidence" value="ECO:0007669"/>
    <property type="project" value="TreeGrafter"/>
</dbReference>
<evidence type="ECO:0000259" key="4">
    <source>
        <dbReference type="Pfam" id="PF00205"/>
    </source>
</evidence>
<dbReference type="SUPFAM" id="SSF52467">
    <property type="entry name" value="DHS-like NAD/FAD-binding domain"/>
    <property type="match status" value="1"/>
</dbReference>
<evidence type="ECO:0000256" key="3">
    <source>
        <dbReference type="RuleBase" id="RU362132"/>
    </source>
</evidence>
<feature type="domain" description="Thiamine pyrophosphate enzyme N-terminal TPP-binding" evidence="6">
    <location>
        <begin position="4"/>
        <end position="114"/>
    </location>
</feature>
<dbReference type="PANTHER" id="PTHR18968:SF142">
    <property type="entry name" value="ACETOLACTATE SYNTHASE"/>
    <property type="match status" value="1"/>
</dbReference>
<dbReference type="CDD" id="cd07035">
    <property type="entry name" value="TPP_PYR_POX_like"/>
    <property type="match status" value="1"/>
</dbReference>
<feature type="domain" description="Thiamine pyrophosphate enzyme central" evidence="4">
    <location>
        <begin position="195"/>
        <end position="327"/>
    </location>
</feature>
<evidence type="ECO:0000259" key="5">
    <source>
        <dbReference type="Pfam" id="PF02775"/>
    </source>
</evidence>
<dbReference type="GO" id="GO:0009099">
    <property type="term" value="P:L-valine biosynthetic process"/>
    <property type="evidence" value="ECO:0007669"/>
    <property type="project" value="TreeGrafter"/>
</dbReference>
<proteinExistence type="inferred from homology"/>
<evidence type="ECO:0000259" key="6">
    <source>
        <dbReference type="Pfam" id="PF02776"/>
    </source>
</evidence>
<evidence type="ECO:0000256" key="1">
    <source>
        <dbReference type="ARBA" id="ARBA00007812"/>
    </source>
</evidence>
<dbReference type="Gene3D" id="3.40.50.970">
    <property type="match status" value="2"/>
</dbReference>
<dbReference type="InterPro" id="IPR012000">
    <property type="entry name" value="Thiamin_PyroP_enz_cen_dom"/>
</dbReference>
<evidence type="ECO:0008006" key="8">
    <source>
        <dbReference type="Google" id="ProtNLM"/>
    </source>
</evidence>
<dbReference type="EMBL" id="MK522038">
    <property type="protein sequence ID" value="QOR60518.1"/>
    <property type="molecule type" value="Genomic_DNA"/>
</dbReference>
<organism evidence="7">
    <name type="scientific">Bathycoccus sp. RCC716 virus 2</name>
    <dbReference type="NCBI Taxonomy" id="2530039"/>
    <lineage>
        <taxon>Viruses</taxon>
        <taxon>Varidnaviria</taxon>
        <taxon>Bamfordvirae</taxon>
        <taxon>Nucleocytoviricota</taxon>
        <taxon>Megaviricetes</taxon>
        <taxon>Algavirales</taxon>
        <taxon>Phycodnaviridae</taxon>
        <taxon>Prasinovirus</taxon>
    </lineage>
</organism>